<evidence type="ECO:0000313" key="1">
    <source>
        <dbReference type="EMBL" id="MBF8193736.1"/>
    </source>
</evidence>
<gene>
    <name evidence="1" type="ORF">ITP53_50280</name>
</gene>
<name>A0A931AJH5_9ACTN</name>
<dbReference type="EMBL" id="JADOGI010000314">
    <property type="protein sequence ID" value="MBF8193736.1"/>
    <property type="molecule type" value="Genomic_DNA"/>
</dbReference>
<evidence type="ECO:0000313" key="2">
    <source>
        <dbReference type="Proteomes" id="UP000605361"/>
    </source>
</evidence>
<proteinExistence type="predicted"/>
<keyword evidence="2" id="KW-1185">Reference proteome</keyword>
<protein>
    <submittedName>
        <fullName evidence="1">Uncharacterized protein</fullName>
    </submittedName>
</protein>
<dbReference type="AlphaFoldDB" id="A0A931AJH5"/>
<organism evidence="1 2">
    <name type="scientific">Nonomuraea cypriaca</name>
    <dbReference type="NCBI Taxonomy" id="1187855"/>
    <lineage>
        <taxon>Bacteria</taxon>
        <taxon>Bacillati</taxon>
        <taxon>Actinomycetota</taxon>
        <taxon>Actinomycetes</taxon>
        <taxon>Streptosporangiales</taxon>
        <taxon>Streptosporangiaceae</taxon>
        <taxon>Nonomuraea</taxon>
    </lineage>
</organism>
<dbReference type="Proteomes" id="UP000605361">
    <property type="component" value="Unassembled WGS sequence"/>
</dbReference>
<accession>A0A931AJH5</accession>
<sequence length="99" mass="10405">MSEVLVVVGPGVVADGALLEQVAAREFAALGVYGSVVHARDAAHVRSLATGVTVVLPGPTPEVRELIGQSLDPVVWVDLHRRPEDNVAPRGHVVLWSAV</sequence>
<dbReference type="RefSeq" id="WP_195902588.1">
    <property type="nucleotide sequence ID" value="NZ_JADOGI010000314.1"/>
</dbReference>
<reference evidence="1" key="1">
    <citation type="submission" date="2020-11" db="EMBL/GenBank/DDBJ databases">
        <title>Whole-genome analyses of Nonomuraea sp. K274.</title>
        <authorList>
            <person name="Veyisoglu A."/>
        </authorList>
    </citation>
    <scope>NUCLEOTIDE SEQUENCE</scope>
    <source>
        <strain evidence="1">K274</strain>
    </source>
</reference>
<comment type="caution">
    <text evidence="1">The sequence shown here is derived from an EMBL/GenBank/DDBJ whole genome shotgun (WGS) entry which is preliminary data.</text>
</comment>